<reference evidence="1" key="1">
    <citation type="submission" date="2021-03" db="EMBL/GenBank/DDBJ databases">
        <authorList>
            <consortium name="DOE Joint Genome Institute"/>
            <person name="Ahrendt S."/>
            <person name="Looney B.P."/>
            <person name="Miyauchi S."/>
            <person name="Morin E."/>
            <person name="Drula E."/>
            <person name="Courty P.E."/>
            <person name="Chicoki N."/>
            <person name="Fauchery L."/>
            <person name="Kohler A."/>
            <person name="Kuo A."/>
            <person name="Labutti K."/>
            <person name="Pangilinan J."/>
            <person name="Lipzen A."/>
            <person name="Riley R."/>
            <person name="Andreopoulos W."/>
            <person name="He G."/>
            <person name="Johnson J."/>
            <person name="Barry K.W."/>
            <person name="Grigoriev I.V."/>
            <person name="Nagy L."/>
            <person name="Hibbett D."/>
            <person name="Henrissat B."/>
            <person name="Matheny P.B."/>
            <person name="Labbe J."/>
            <person name="Martin F."/>
        </authorList>
    </citation>
    <scope>NUCLEOTIDE SEQUENCE</scope>
    <source>
        <strain evidence="1">HHB10654</strain>
    </source>
</reference>
<proteinExistence type="predicted"/>
<dbReference type="EMBL" id="MU277207">
    <property type="protein sequence ID" value="KAI0062445.1"/>
    <property type="molecule type" value="Genomic_DNA"/>
</dbReference>
<dbReference type="Proteomes" id="UP000814140">
    <property type="component" value="Unassembled WGS sequence"/>
</dbReference>
<sequence>MQVADLESRIHNILAAPGTNLGTISAKRVRRLLMEDPSVPPQLVKENKEEIDGLIAVVFQKVSEETGFVQEGEEEEADEQVPSRRRVAGSEEAGDDAEPPPKKKPRKSAKTEMTDEELAKMLSDELNGRPRSSRAGAAAPRGRGRGRGAKANGAKRGRKAKSAETVDSGDEGSDSAIVPKKKGGGFSKPYILSEPLSDLLQEQAMSRPQVVKGLWTYIKDNEMQNPKNKKEILCDDKFRAIFGTDKIDMFKMNKELGRHLSEPEAA</sequence>
<comment type="caution">
    <text evidence="1">The sequence shown here is derived from an EMBL/GenBank/DDBJ whole genome shotgun (WGS) entry which is preliminary data.</text>
</comment>
<reference evidence="1" key="2">
    <citation type="journal article" date="2022" name="New Phytol.">
        <title>Evolutionary transition to the ectomycorrhizal habit in the genomes of a hyperdiverse lineage of mushroom-forming fungi.</title>
        <authorList>
            <person name="Looney B."/>
            <person name="Miyauchi S."/>
            <person name="Morin E."/>
            <person name="Drula E."/>
            <person name="Courty P.E."/>
            <person name="Kohler A."/>
            <person name="Kuo A."/>
            <person name="LaButti K."/>
            <person name="Pangilinan J."/>
            <person name="Lipzen A."/>
            <person name="Riley R."/>
            <person name="Andreopoulos W."/>
            <person name="He G."/>
            <person name="Johnson J."/>
            <person name="Nolan M."/>
            <person name="Tritt A."/>
            <person name="Barry K.W."/>
            <person name="Grigoriev I.V."/>
            <person name="Nagy L.G."/>
            <person name="Hibbett D."/>
            <person name="Henrissat B."/>
            <person name="Matheny P.B."/>
            <person name="Labbe J."/>
            <person name="Martin F.M."/>
        </authorList>
    </citation>
    <scope>NUCLEOTIDE SEQUENCE</scope>
    <source>
        <strain evidence="1">HHB10654</strain>
    </source>
</reference>
<name>A0ACB8T2S9_9AGAM</name>
<organism evidence="1 2">
    <name type="scientific">Artomyces pyxidatus</name>
    <dbReference type="NCBI Taxonomy" id="48021"/>
    <lineage>
        <taxon>Eukaryota</taxon>
        <taxon>Fungi</taxon>
        <taxon>Dikarya</taxon>
        <taxon>Basidiomycota</taxon>
        <taxon>Agaricomycotina</taxon>
        <taxon>Agaricomycetes</taxon>
        <taxon>Russulales</taxon>
        <taxon>Auriscalpiaceae</taxon>
        <taxon>Artomyces</taxon>
    </lineage>
</organism>
<evidence type="ECO:0000313" key="2">
    <source>
        <dbReference type="Proteomes" id="UP000814140"/>
    </source>
</evidence>
<keyword evidence="2" id="KW-1185">Reference proteome</keyword>
<gene>
    <name evidence="1" type="ORF">BV25DRAFT_1825438</name>
</gene>
<protein>
    <submittedName>
        <fullName evidence="1">SWIB-domain-containing protein</fullName>
    </submittedName>
</protein>
<evidence type="ECO:0000313" key="1">
    <source>
        <dbReference type="EMBL" id="KAI0062445.1"/>
    </source>
</evidence>
<accession>A0ACB8T2S9</accession>